<gene>
    <name evidence="1" type="ORF">XDD1_0911</name>
</gene>
<dbReference type="EMBL" id="FO704550">
    <property type="protein sequence ID" value="CDG16614.1"/>
    <property type="molecule type" value="Genomic_DNA"/>
</dbReference>
<dbReference type="STRING" id="351671.XDD1_0911"/>
<organism evidence="1 2">
    <name type="scientific">Xenorhabdus doucetiae</name>
    <dbReference type="NCBI Taxonomy" id="351671"/>
    <lineage>
        <taxon>Bacteria</taxon>
        <taxon>Pseudomonadati</taxon>
        <taxon>Pseudomonadota</taxon>
        <taxon>Gammaproteobacteria</taxon>
        <taxon>Enterobacterales</taxon>
        <taxon>Morganellaceae</taxon>
        <taxon>Xenorhabdus</taxon>
    </lineage>
</organism>
<reference evidence="1 2" key="1">
    <citation type="submission" date="2013-07" db="EMBL/GenBank/DDBJ databases">
        <authorList>
            <person name="Genoscope - CEA"/>
        </authorList>
    </citation>
    <scope>NUCLEOTIDE SEQUENCE [LARGE SCALE GENOMIC DNA]</scope>
    <source>
        <strain evidence="2">FRM16 / DSM 17909</strain>
    </source>
</reference>
<accession>A0A068QP91</accession>
<name>A0A068QP91_9GAMM</name>
<evidence type="ECO:0000313" key="2">
    <source>
        <dbReference type="Proteomes" id="UP000032721"/>
    </source>
</evidence>
<dbReference type="AlphaFoldDB" id="A0A068QP91"/>
<proteinExistence type="predicted"/>
<sequence>MNDYPQRLWSFTRKMKGILLGLLKQAAFIPPDFFAAYLYPMKNLLHEMLHVAIIHVLY</sequence>
<dbReference type="HOGENOM" id="CLU_2978275_0_0_6"/>
<evidence type="ECO:0000313" key="1">
    <source>
        <dbReference type="EMBL" id="CDG16614.1"/>
    </source>
</evidence>
<dbReference type="KEGG" id="xdo:XDD1_0911"/>
<protein>
    <submittedName>
        <fullName evidence="1">Uncharacterized protein</fullName>
    </submittedName>
</protein>
<dbReference type="Proteomes" id="UP000032721">
    <property type="component" value="Chromosome"/>
</dbReference>